<reference evidence="3 4" key="1">
    <citation type="submission" date="2020-01" db="EMBL/GenBank/DDBJ databases">
        <title>Whole genome sequence of Heliobacterium gestii DSM 11169.</title>
        <authorList>
            <person name="Kyndt J.A."/>
            <person name="Meyer T.E."/>
        </authorList>
    </citation>
    <scope>NUCLEOTIDE SEQUENCE [LARGE SCALE GENOMIC DNA]</scope>
    <source>
        <strain evidence="3 4">DSM 11169</strain>
    </source>
</reference>
<feature type="chain" id="PRO_5032599306" evidence="2">
    <location>
        <begin position="30"/>
        <end position="426"/>
    </location>
</feature>
<keyword evidence="1" id="KW-0175">Coiled coil</keyword>
<evidence type="ECO:0000256" key="2">
    <source>
        <dbReference type="SAM" id="SignalP"/>
    </source>
</evidence>
<dbReference type="InterPro" id="IPR008491">
    <property type="entry name" value="CDK5RAP3"/>
</dbReference>
<sequence length="426" mass="48230">MTKGNAAVFTILPLAIVLLLSFSLAPALAAESVYRLDEVKALAIQNSREGVKNQLNTLRANYSYEQAQEDYDDYEQPASWASYSDAMTRLQLLNDQKRAYEAAGNADPGEIAKIDANIALQEKTVESEEDRYRKDVNNRDSLKNKLRDAGDALADAKTAQAVFEEELKYKVEKAYTDILLQEQNRLMLLQKANYQKRLLEQEKKRLEIGATSQEKVNQIAMNLADANLAVSEAEKTLTSLRGALNDSIGNAYDAKFTLLPFDAPASGQLPTYETLLPAVRSQYAKLSQLHRDIEKKEDDLKEYNEDDDDYSEYNEAIKGLEIKEMKNELNDEECKLVKTLKDILADVTSKRENQEHLQLELEKVARQHDWNKQRYELGLISPLTLMQSDLDLLEAKQKLKAGEYSRYLMERTVELLGKGIIVSSAG</sequence>
<evidence type="ECO:0000313" key="3">
    <source>
        <dbReference type="EMBL" id="MZP41668.1"/>
    </source>
</evidence>
<dbReference type="OrthoDB" id="1785804at2"/>
<comment type="caution">
    <text evidence="3">The sequence shown here is derived from an EMBL/GenBank/DDBJ whole genome shotgun (WGS) entry which is preliminary data.</text>
</comment>
<feature type="coiled-coil region" evidence="1">
    <location>
        <begin position="286"/>
        <end position="342"/>
    </location>
</feature>
<feature type="signal peptide" evidence="2">
    <location>
        <begin position="1"/>
        <end position="29"/>
    </location>
</feature>
<dbReference type="Gene3D" id="1.20.1600.10">
    <property type="entry name" value="Outer membrane efflux proteins (OEP)"/>
    <property type="match status" value="1"/>
</dbReference>
<accession>A0A845L639</accession>
<protein>
    <submittedName>
        <fullName evidence="3">DUF773 domain-containing protein</fullName>
    </submittedName>
</protein>
<gene>
    <name evidence="3" type="ORF">GTO89_01310</name>
</gene>
<feature type="coiled-coil region" evidence="1">
    <location>
        <begin position="83"/>
        <end position="159"/>
    </location>
</feature>
<name>A0A845L639_HELGE</name>
<evidence type="ECO:0000256" key="1">
    <source>
        <dbReference type="SAM" id="Coils"/>
    </source>
</evidence>
<proteinExistence type="predicted"/>
<keyword evidence="4" id="KW-1185">Reference proteome</keyword>
<evidence type="ECO:0000313" key="4">
    <source>
        <dbReference type="Proteomes" id="UP000471031"/>
    </source>
</evidence>
<dbReference type="Pfam" id="PF05600">
    <property type="entry name" value="CDK5RAP3"/>
    <property type="match status" value="1"/>
</dbReference>
<keyword evidence="2" id="KW-0732">Signal</keyword>
<dbReference type="EMBL" id="WXEX01000001">
    <property type="protein sequence ID" value="MZP41668.1"/>
    <property type="molecule type" value="Genomic_DNA"/>
</dbReference>
<organism evidence="3 4">
    <name type="scientific">Heliomicrobium gestii</name>
    <name type="common">Heliobacterium gestii</name>
    <dbReference type="NCBI Taxonomy" id="2699"/>
    <lineage>
        <taxon>Bacteria</taxon>
        <taxon>Bacillati</taxon>
        <taxon>Bacillota</taxon>
        <taxon>Clostridia</taxon>
        <taxon>Eubacteriales</taxon>
        <taxon>Heliobacteriaceae</taxon>
        <taxon>Heliomicrobium</taxon>
    </lineage>
</organism>
<dbReference type="Proteomes" id="UP000471031">
    <property type="component" value="Unassembled WGS sequence"/>
</dbReference>
<dbReference type="SUPFAM" id="SSF56954">
    <property type="entry name" value="Outer membrane efflux proteins (OEP)"/>
    <property type="match status" value="1"/>
</dbReference>
<dbReference type="AlphaFoldDB" id="A0A845L639"/>
<dbReference type="RefSeq" id="WP_161260244.1">
    <property type="nucleotide sequence ID" value="NZ_JAFBDC010000001.1"/>
</dbReference>